<evidence type="ECO:0000313" key="2">
    <source>
        <dbReference type="Proteomes" id="UP000580250"/>
    </source>
</evidence>
<sequence>MKFTAITETWLIKREITFTILLQFKSSSRSQCFRSRSHSKQLAYTQTGSN</sequence>
<gene>
    <name evidence="1" type="ORF">MENT_LOCUS34323</name>
</gene>
<name>A0A6V7W4N3_MELEN</name>
<dbReference type="AlphaFoldDB" id="A0A6V7W4N3"/>
<protein>
    <submittedName>
        <fullName evidence="1">Uncharacterized protein</fullName>
    </submittedName>
</protein>
<organism evidence="1 2">
    <name type="scientific">Meloidogyne enterolobii</name>
    <name type="common">Root-knot nematode worm</name>
    <name type="synonym">Meloidogyne mayaguensis</name>
    <dbReference type="NCBI Taxonomy" id="390850"/>
    <lineage>
        <taxon>Eukaryota</taxon>
        <taxon>Metazoa</taxon>
        <taxon>Ecdysozoa</taxon>
        <taxon>Nematoda</taxon>
        <taxon>Chromadorea</taxon>
        <taxon>Rhabditida</taxon>
        <taxon>Tylenchina</taxon>
        <taxon>Tylenchomorpha</taxon>
        <taxon>Tylenchoidea</taxon>
        <taxon>Meloidogynidae</taxon>
        <taxon>Meloidogyninae</taxon>
        <taxon>Meloidogyne</taxon>
    </lineage>
</organism>
<dbReference type="EMBL" id="CAJEWN010000422">
    <property type="protein sequence ID" value="CAD2182135.1"/>
    <property type="molecule type" value="Genomic_DNA"/>
</dbReference>
<accession>A0A6V7W4N3</accession>
<dbReference type="Proteomes" id="UP000580250">
    <property type="component" value="Unassembled WGS sequence"/>
</dbReference>
<comment type="caution">
    <text evidence="1">The sequence shown here is derived from an EMBL/GenBank/DDBJ whole genome shotgun (WGS) entry which is preliminary data.</text>
</comment>
<evidence type="ECO:0000313" key="1">
    <source>
        <dbReference type="EMBL" id="CAD2182135.1"/>
    </source>
</evidence>
<reference evidence="1 2" key="1">
    <citation type="submission" date="2020-08" db="EMBL/GenBank/DDBJ databases">
        <authorList>
            <person name="Koutsovoulos G."/>
            <person name="Danchin GJ E."/>
        </authorList>
    </citation>
    <scope>NUCLEOTIDE SEQUENCE [LARGE SCALE GENOMIC DNA]</scope>
</reference>
<proteinExistence type="predicted"/>